<dbReference type="Pfam" id="PF10294">
    <property type="entry name" value="Methyltransf_16"/>
    <property type="match status" value="1"/>
</dbReference>
<feature type="region of interest" description="Disordered" evidence="1">
    <location>
        <begin position="322"/>
        <end position="352"/>
    </location>
</feature>
<feature type="compositionally biased region" description="Low complexity" evidence="1">
    <location>
        <begin position="322"/>
        <end position="340"/>
    </location>
</feature>
<reference evidence="2" key="1">
    <citation type="submission" date="2023-10" db="EMBL/GenBank/DDBJ databases">
        <authorList>
            <person name="Chen Y."/>
            <person name="Shah S."/>
            <person name="Dougan E. K."/>
            <person name="Thang M."/>
            <person name="Chan C."/>
        </authorList>
    </citation>
    <scope>NUCLEOTIDE SEQUENCE [LARGE SCALE GENOMIC DNA]</scope>
</reference>
<sequence>MEPRRCSCGPPSPPAEPAAQRRLFAFRAAPPRRGPPEDDEERSRGRLEDEGPQLADGAAPALELRLAPRAAGLLEAHLTCGGLELGPVVLAAPACPVPVQGGVVSGSCLAALAFTLGLGVGVGRAALEIGAGRGLLGITLAHAGAEVVVTDAEPAVCEALRASVEQAGPARPRLSARELDWDDGLGDLPPPPAAGAAPLLLGAELLWADDADSLWQAVSPAVLEHGWEFVYGAADRPSNEALLQLLAEQEGTRLEVSSWMVCQGCPRCRGWVTLERCRAMSRRRTSPGPAGPAVLAGRSASTDRRRAAALVHGVGALGARADTDAAAKAASRQRPPSESSLGGGAAAARPRR</sequence>
<dbReference type="Gene3D" id="3.40.50.150">
    <property type="entry name" value="Vaccinia Virus protein VP39"/>
    <property type="match status" value="1"/>
</dbReference>
<feature type="region of interest" description="Disordered" evidence="1">
    <location>
        <begin position="25"/>
        <end position="55"/>
    </location>
</feature>
<organism evidence="2 3">
    <name type="scientific">Prorocentrum cordatum</name>
    <dbReference type="NCBI Taxonomy" id="2364126"/>
    <lineage>
        <taxon>Eukaryota</taxon>
        <taxon>Sar</taxon>
        <taxon>Alveolata</taxon>
        <taxon>Dinophyceae</taxon>
        <taxon>Prorocentrales</taxon>
        <taxon>Prorocentraceae</taxon>
        <taxon>Prorocentrum</taxon>
    </lineage>
</organism>
<name>A0ABN9TGU3_9DINO</name>
<evidence type="ECO:0000256" key="1">
    <source>
        <dbReference type="SAM" id="MobiDB-lite"/>
    </source>
</evidence>
<dbReference type="SUPFAM" id="SSF53335">
    <property type="entry name" value="S-adenosyl-L-methionine-dependent methyltransferases"/>
    <property type="match status" value="1"/>
</dbReference>
<evidence type="ECO:0000313" key="3">
    <source>
        <dbReference type="Proteomes" id="UP001189429"/>
    </source>
</evidence>
<comment type="caution">
    <text evidence="2">The sequence shown here is derived from an EMBL/GenBank/DDBJ whole genome shotgun (WGS) entry which is preliminary data.</text>
</comment>
<accession>A0ABN9TGU3</accession>
<keyword evidence="3" id="KW-1185">Reference proteome</keyword>
<evidence type="ECO:0000313" key="2">
    <source>
        <dbReference type="EMBL" id="CAK0844363.1"/>
    </source>
</evidence>
<evidence type="ECO:0008006" key="4">
    <source>
        <dbReference type="Google" id="ProtNLM"/>
    </source>
</evidence>
<dbReference type="InterPro" id="IPR029063">
    <property type="entry name" value="SAM-dependent_MTases_sf"/>
</dbReference>
<gene>
    <name evidence="2" type="ORF">PCOR1329_LOCUS38463</name>
</gene>
<dbReference type="InterPro" id="IPR019410">
    <property type="entry name" value="Methyltransf_16"/>
</dbReference>
<protein>
    <recommendedName>
        <fullName evidence="4">Calmodulin-lysine N-methyltransferase</fullName>
    </recommendedName>
</protein>
<proteinExistence type="predicted"/>
<dbReference type="EMBL" id="CAUYUJ010014658">
    <property type="protein sequence ID" value="CAK0844363.1"/>
    <property type="molecule type" value="Genomic_DNA"/>
</dbReference>
<dbReference type="Proteomes" id="UP001189429">
    <property type="component" value="Unassembled WGS sequence"/>
</dbReference>